<dbReference type="AlphaFoldDB" id="A0A4C1Z760"/>
<gene>
    <name evidence="2" type="ORF">EVAR_86432_1</name>
</gene>
<dbReference type="EMBL" id="BGZK01001678">
    <property type="protein sequence ID" value="GBP84436.1"/>
    <property type="molecule type" value="Genomic_DNA"/>
</dbReference>
<accession>A0A4C1Z760</accession>
<sequence>MIALDKFEDEQNPPVSLEIVDRWVKFPTGVEFAPLAAGAIGAAIAAARTRALRALRSITKYKAETLHTRLYVTAHNSTDELARLSRALGSRGLNSGDSRALAGDPDLRGLAK</sequence>
<proteinExistence type="predicted"/>
<evidence type="ECO:0000313" key="2">
    <source>
        <dbReference type="EMBL" id="GBP84436.1"/>
    </source>
</evidence>
<evidence type="ECO:0000313" key="3">
    <source>
        <dbReference type="Proteomes" id="UP000299102"/>
    </source>
</evidence>
<comment type="caution">
    <text evidence="2">The sequence shown here is derived from an EMBL/GenBank/DDBJ whole genome shotgun (WGS) entry which is preliminary data.</text>
</comment>
<protein>
    <submittedName>
        <fullName evidence="2">Uncharacterized protein</fullName>
    </submittedName>
</protein>
<name>A0A4C1Z760_EUMVA</name>
<reference evidence="2 3" key="1">
    <citation type="journal article" date="2019" name="Commun. Biol.">
        <title>The bagworm genome reveals a unique fibroin gene that provides high tensile strength.</title>
        <authorList>
            <person name="Kono N."/>
            <person name="Nakamura H."/>
            <person name="Ohtoshi R."/>
            <person name="Tomita M."/>
            <person name="Numata K."/>
            <person name="Arakawa K."/>
        </authorList>
    </citation>
    <scope>NUCLEOTIDE SEQUENCE [LARGE SCALE GENOMIC DNA]</scope>
</reference>
<feature type="region of interest" description="Disordered" evidence="1">
    <location>
        <begin position="90"/>
        <end position="112"/>
    </location>
</feature>
<dbReference type="Proteomes" id="UP000299102">
    <property type="component" value="Unassembled WGS sequence"/>
</dbReference>
<keyword evidence="3" id="KW-1185">Reference proteome</keyword>
<evidence type="ECO:0000256" key="1">
    <source>
        <dbReference type="SAM" id="MobiDB-lite"/>
    </source>
</evidence>
<organism evidence="2 3">
    <name type="scientific">Eumeta variegata</name>
    <name type="common">Bagworm moth</name>
    <name type="synonym">Eumeta japonica</name>
    <dbReference type="NCBI Taxonomy" id="151549"/>
    <lineage>
        <taxon>Eukaryota</taxon>
        <taxon>Metazoa</taxon>
        <taxon>Ecdysozoa</taxon>
        <taxon>Arthropoda</taxon>
        <taxon>Hexapoda</taxon>
        <taxon>Insecta</taxon>
        <taxon>Pterygota</taxon>
        <taxon>Neoptera</taxon>
        <taxon>Endopterygota</taxon>
        <taxon>Lepidoptera</taxon>
        <taxon>Glossata</taxon>
        <taxon>Ditrysia</taxon>
        <taxon>Tineoidea</taxon>
        <taxon>Psychidae</taxon>
        <taxon>Oiketicinae</taxon>
        <taxon>Eumeta</taxon>
    </lineage>
</organism>